<dbReference type="AlphaFoldDB" id="A0A8H4ET99"/>
<reference evidence="1 2" key="1">
    <citation type="journal article" date="2019" name="Environ. Microbiol.">
        <title>At the nexus of three kingdoms: the genome of the mycorrhizal fungus Gigaspora margarita provides insights into plant, endobacterial and fungal interactions.</title>
        <authorList>
            <person name="Venice F."/>
            <person name="Ghignone S."/>
            <person name="Salvioli di Fossalunga A."/>
            <person name="Amselem J."/>
            <person name="Novero M."/>
            <person name="Xianan X."/>
            <person name="Sedzielewska Toro K."/>
            <person name="Morin E."/>
            <person name="Lipzen A."/>
            <person name="Grigoriev I.V."/>
            <person name="Henrissat B."/>
            <person name="Martin F.M."/>
            <person name="Bonfante P."/>
        </authorList>
    </citation>
    <scope>NUCLEOTIDE SEQUENCE [LARGE SCALE GENOMIC DNA]</scope>
    <source>
        <strain evidence="1 2">BEG34</strain>
    </source>
</reference>
<sequence length="86" mass="10072">MNHTDEIRDPKGCQTRTRVAKVAKKDKKEFEKACTNQDKLLKVEVKDAEALVYQGFRRKQLASESQRWTYLGNEQDKIEPTTPIKY</sequence>
<dbReference type="EMBL" id="WTPW01000087">
    <property type="protein sequence ID" value="KAF0550227.1"/>
    <property type="molecule type" value="Genomic_DNA"/>
</dbReference>
<accession>A0A8H4ET99</accession>
<gene>
    <name evidence="1" type="ORF">F8M41_024802</name>
</gene>
<organism evidence="1 2">
    <name type="scientific">Gigaspora margarita</name>
    <dbReference type="NCBI Taxonomy" id="4874"/>
    <lineage>
        <taxon>Eukaryota</taxon>
        <taxon>Fungi</taxon>
        <taxon>Fungi incertae sedis</taxon>
        <taxon>Mucoromycota</taxon>
        <taxon>Glomeromycotina</taxon>
        <taxon>Glomeromycetes</taxon>
        <taxon>Diversisporales</taxon>
        <taxon>Gigasporaceae</taxon>
        <taxon>Gigaspora</taxon>
    </lineage>
</organism>
<proteinExistence type="predicted"/>
<comment type="caution">
    <text evidence="1">The sequence shown here is derived from an EMBL/GenBank/DDBJ whole genome shotgun (WGS) entry which is preliminary data.</text>
</comment>
<keyword evidence="2" id="KW-1185">Reference proteome</keyword>
<evidence type="ECO:0000313" key="2">
    <source>
        <dbReference type="Proteomes" id="UP000439903"/>
    </source>
</evidence>
<name>A0A8H4ET99_GIGMA</name>
<dbReference type="Proteomes" id="UP000439903">
    <property type="component" value="Unassembled WGS sequence"/>
</dbReference>
<protein>
    <submittedName>
        <fullName evidence="1">Uncharacterized protein</fullName>
    </submittedName>
</protein>
<evidence type="ECO:0000313" key="1">
    <source>
        <dbReference type="EMBL" id="KAF0550227.1"/>
    </source>
</evidence>